<evidence type="ECO:0000313" key="1">
    <source>
        <dbReference type="EMBL" id="NYE74772.1"/>
    </source>
</evidence>
<reference evidence="1 2" key="1">
    <citation type="submission" date="2020-07" db="EMBL/GenBank/DDBJ databases">
        <title>Sequencing the genomes of 1000 actinobacteria strains.</title>
        <authorList>
            <person name="Klenk H.-P."/>
        </authorList>
    </citation>
    <scope>NUCLEOTIDE SEQUENCE [LARGE SCALE GENOMIC DNA]</scope>
    <source>
        <strain evidence="1 2">DSM 22083</strain>
    </source>
</reference>
<organism evidence="1 2">
    <name type="scientific">Microlunatus parietis</name>
    <dbReference type="NCBI Taxonomy" id="682979"/>
    <lineage>
        <taxon>Bacteria</taxon>
        <taxon>Bacillati</taxon>
        <taxon>Actinomycetota</taxon>
        <taxon>Actinomycetes</taxon>
        <taxon>Propionibacteriales</taxon>
        <taxon>Propionibacteriaceae</taxon>
        <taxon>Microlunatus</taxon>
    </lineage>
</organism>
<name>A0A7Y9IDD6_9ACTN</name>
<dbReference type="AlphaFoldDB" id="A0A7Y9IDD6"/>
<protein>
    <submittedName>
        <fullName evidence="1">Uncharacterized protein</fullName>
    </submittedName>
</protein>
<evidence type="ECO:0000313" key="2">
    <source>
        <dbReference type="Proteomes" id="UP000569914"/>
    </source>
</evidence>
<dbReference type="EMBL" id="JACCBU010000001">
    <property type="protein sequence ID" value="NYE74772.1"/>
    <property type="molecule type" value="Genomic_DNA"/>
</dbReference>
<gene>
    <name evidence="1" type="ORF">BKA15_006101</name>
</gene>
<comment type="caution">
    <text evidence="1">The sequence shown here is derived from an EMBL/GenBank/DDBJ whole genome shotgun (WGS) entry which is preliminary data.</text>
</comment>
<sequence>MINTLVAEPEPPVAAGPFRAQLRFLISAGSVSAGVIAELADLRHDQLRPLLGRGGPGDDVIPAAVARRLITVTAAEVRAVRYELVPAEPVRQGLERLLAGDWDLDRLTRYLRIRRPALRLLLDGQTLACSRLTQLRVLAALRTLPRRAVSAATRSLRPVA</sequence>
<proteinExistence type="predicted"/>
<keyword evidence="2" id="KW-1185">Reference proteome</keyword>
<dbReference type="Proteomes" id="UP000569914">
    <property type="component" value="Unassembled WGS sequence"/>
</dbReference>
<accession>A0A7Y9IDD6</accession>
<dbReference type="RefSeq" id="WP_179757313.1">
    <property type="nucleotide sequence ID" value="NZ_JACCBU010000001.1"/>
</dbReference>